<dbReference type="InterPro" id="IPR018253">
    <property type="entry name" value="DnaJ_domain_CS"/>
</dbReference>
<evidence type="ECO:0000256" key="3">
    <source>
        <dbReference type="ARBA" id="ARBA00022771"/>
    </source>
</evidence>
<dbReference type="PRINTS" id="PR00625">
    <property type="entry name" value="JDOMAIN"/>
</dbReference>
<evidence type="ECO:0000256" key="4">
    <source>
        <dbReference type="ARBA" id="ARBA00022833"/>
    </source>
</evidence>
<evidence type="ECO:0000313" key="7">
    <source>
        <dbReference type="EMBL" id="QHT23074.1"/>
    </source>
</evidence>
<dbReference type="InterPro" id="IPR002939">
    <property type="entry name" value="DnaJ_C"/>
</dbReference>
<keyword evidence="5" id="KW-0143">Chaperone</keyword>
<dbReference type="PANTHER" id="PTHR24078">
    <property type="entry name" value="DNAJ HOMOLOG SUBFAMILY C MEMBER"/>
    <property type="match status" value="1"/>
</dbReference>
<feature type="domain" description="J" evidence="6">
    <location>
        <begin position="5"/>
        <end position="69"/>
    </location>
</feature>
<dbReference type="FunFam" id="2.60.260.20:FF:000003">
    <property type="entry name" value="DnaJ subfamily A member 2"/>
    <property type="match status" value="1"/>
</dbReference>
<dbReference type="Gene3D" id="1.10.287.110">
    <property type="entry name" value="DnaJ domain"/>
    <property type="match status" value="1"/>
</dbReference>
<dbReference type="GO" id="GO:0051087">
    <property type="term" value="F:protein-folding chaperone binding"/>
    <property type="evidence" value="ECO:0007669"/>
    <property type="project" value="TreeGrafter"/>
</dbReference>
<dbReference type="GO" id="GO:0008270">
    <property type="term" value="F:zinc ion binding"/>
    <property type="evidence" value="ECO:0007669"/>
    <property type="project" value="UniProtKB-KW"/>
</dbReference>
<dbReference type="Gene3D" id="2.60.260.20">
    <property type="entry name" value="Urease metallochaperone UreE, N-terminal domain"/>
    <property type="match status" value="2"/>
</dbReference>
<organism evidence="7">
    <name type="scientific">viral metagenome</name>
    <dbReference type="NCBI Taxonomy" id="1070528"/>
    <lineage>
        <taxon>unclassified sequences</taxon>
        <taxon>metagenomes</taxon>
        <taxon>organismal metagenomes</taxon>
    </lineage>
</organism>
<sequence length="314" mass="35871">MNSATFYDILEVPENATTEEIKKSYRKLSLKYHPDKNKDPETVSKFQKITEAYETLGDTEKRQQYDMTRNNPFHKAMNMNMGGFGQNGHFDSMEEMFSNLFGMHFGSMPHQGMPFGMPHVQIFKNGVPVNMTHGLQKPTPIIKEVMINMEQVLTGATIPIDIQRWIVDNGTKTFENETIYINIPKGIDDNEILILSDKGNIAGPNCVGDIKLYIKISNTTELKRQGLDLIYEKKITLKEALCGFSFDIKYINGKNYTINNNSGNIIPPGYRKVIPNMGLTRDQHTGNLIIIFDVEFPVKLKEETIQKLKDMPFF</sequence>
<dbReference type="InterPro" id="IPR036869">
    <property type="entry name" value="J_dom_sf"/>
</dbReference>
<dbReference type="Pfam" id="PF00226">
    <property type="entry name" value="DnaJ"/>
    <property type="match status" value="1"/>
</dbReference>
<dbReference type="SUPFAM" id="SSF46565">
    <property type="entry name" value="Chaperone J-domain"/>
    <property type="match status" value="1"/>
</dbReference>
<dbReference type="CDD" id="cd10747">
    <property type="entry name" value="DnaJ_C"/>
    <property type="match status" value="1"/>
</dbReference>
<dbReference type="GO" id="GO:0005829">
    <property type="term" value="C:cytosol"/>
    <property type="evidence" value="ECO:0007669"/>
    <property type="project" value="TreeGrafter"/>
</dbReference>
<dbReference type="InterPro" id="IPR008971">
    <property type="entry name" value="HSP40/DnaJ_pept-bd"/>
</dbReference>
<dbReference type="PROSITE" id="PS00636">
    <property type="entry name" value="DNAJ_1"/>
    <property type="match status" value="1"/>
</dbReference>
<evidence type="ECO:0000256" key="2">
    <source>
        <dbReference type="ARBA" id="ARBA00022737"/>
    </source>
</evidence>
<dbReference type="AlphaFoldDB" id="A0A6C0E205"/>
<proteinExistence type="predicted"/>
<dbReference type="Pfam" id="PF01556">
    <property type="entry name" value="DnaJ_C"/>
    <property type="match status" value="1"/>
</dbReference>
<protein>
    <recommendedName>
        <fullName evidence="6">J domain-containing protein</fullName>
    </recommendedName>
</protein>
<keyword evidence="3" id="KW-0863">Zinc-finger</keyword>
<dbReference type="PANTHER" id="PTHR24078:SF553">
    <property type="entry name" value="DNAJ HOMOLOG SUBFAMILY B MEMBER 5"/>
    <property type="match status" value="1"/>
</dbReference>
<name>A0A6C0E205_9ZZZZ</name>
<evidence type="ECO:0000256" key="1">
    <source>
        <dbReference type="ARBA" id="ARBA00022723"/>
    </source>
</evidence>
<dbReference type="GO" id="GO:0051082">
    <property type="term" value="F:unfolded protein binding"/>
    <property type="evidence" value="ECO:0007669"/>
    <property type="project" value="InterPro"/>
</dbReference>
<dbReference type="InterPro" id="IPR051339">
    <property type="entry name" value="DnaJ_subfamily_B"/>
</dbReference>
<evidence type="ECO:0000256" key="5">
    <source>
        <dbReference type="ARBA" id="ARBA00023186"/>
    </source>
</evidence>
<evidence type="ECO:0000259" key="6">
    <source>
        <dbReference type="PROSITE" id="PS50076"/>
    </source>
</evidence>
<reference evidence="7" key="1">
    <citation type="journal article" date="2020" name="Nature">
        <title>Giant virus diversity and host interactions through global metagenomics.</title>
        <authorList>
            <person name="Schulz F."/>
            <person name="Roux S."/>
            <person name="Paez-Espino D."/>
            <person name="Jungbluth S."/>
            <person name="Walsh D.A."/>
            <person name="Denef V.J."/>
            <person name="McMahon K.D."/>
            <person name="Konstantinidis K.T."/>
            <person name="Eloe-Fadrosh E.A."/>
            <person name="Kyrpides N.C."/>
            <person name="Woyke T."/>
        </authorList>
    </citation>
    <scope>NUCLEOTIDE SEQUENCE</scope>
    <source>
        <strain evidence="7">GVMAG-M-3300023179-114</strain>
    </source>
</reference>
<accession>A0A6C0E205</accession>
<keyword evidence="1" id="KW-0479">Metal-binding</keyword>
<keyword evidence="4" id="KW-0862">Zinc</keyword>
<dbReference type="GO" id="GO:0006457">
    <property type="term" value="P:protein folding"/>
    <property type="evidence" value="ECO:0007669"/>
    <property type="project" value="InterPro"/>
</dbReference>
<dbReference type="EMBL" id="MN739724">
    <property type="protein sequence ID" value="QHT23074.1"/>
    <property type="molecule type" value="Genomic_DNA"/>
</dbReference>
<dbReference type="PROSITE" id="PS50076">
    <property type="entry name" value="DNAJ_2"/>
    <property type="match status" value="1"/>
</dbReference>
<dbReference type="CDD" id="cd06257">
    <property type="entry name" value="DnaJ"/>
    <property type="match status" value="1"/>
</dbReference>
<dbReference type="InterPro" id="IPR001623">
    <property type="entry name" value="DnaJ_domain"/>
</dbReference>
<dbReference type="SUPFAM" id="SSF49493">
    <property type="entry name" value="HSP40/DnaJ peptide-binding domain"/>
    <property type="match status" value="2"/>
</dbReference>
<dbReference type="SMART" id="SM00271">
    <property type="entry name" value="DnaJ"/>
    <property type="match status" value="1"/>
</dbReference>
<keyword evidence="2" id="KW-0677">Repeat</keyword>